<name>B2VB45_ERWT9</name>
<geneLocation type="plasmid" evidence="1 2">
    <name>pET45</name>
</geneLocation>
<dbReference type="HOGENOM" id="CLU_1924321_0_0_6"/>
<evidence type="ECO:0000313" key="2">
    <source>
        <dbReference type="Proteomes" id="UP000001726"/>
    </source>
</evidence>
<accession>B2VB45</accession>
<protein>
    <submittedName>
        <fullName evidence="1">Uncharacterized protein</fullName>
    </submittedName>
</protein>
<dbReference type="Proteomes" id="UP000001726">
    <property type="component" value="Plasmid pET45"/>
</dbReference>
<gene>
    <name evidence="1" type="ordered locus">ETA_pET450370</name>
</gene>
<dbReference type="AlphaFoldDB" id="B2VB45"/>
<keyword evidence="1" id="KW-0614">Plasmid</keyword>
<organism evidence="1 2">
    <name type="scientific">Erwinia tasmaniensis (strain DSM 17950 / CFBP 7177 / CIP 109463 / NCPPB 4357 / Et1/99)</name>
    <dbReference type="NCBI Taxonomy" id="465817"/>
    <lineage>
        <taxon>Bacteria</taxon>
        <taxon>Pseudomonadati</taxon>
        <taxon>Pseudomonadota</taxon>
        <taxon>Gammaproteobacteria</taxon>
        <taxon>Enterobacterales</taxon>
        <taxon>Erwiniaceae</taxon>
        <taxon>Erwinia</taxon>
    </lineage>
</organism>
<keyword evidence="2" id="KW-1185">Reference proteome</keyword>
<dbReference type="KEGG" id="eta:ETA_pET450370"/>
<dbReference type="EMBL" id="CU468132">
    <property type="protein sequence ID" value="CAO94981.1"/>
    <property type="molecule type" value="Genomic_DNA"/>
</dbReference>
<reference evidence="1 2" key="1">
    <citation type="journal article" date="2008" name="Environ. Microbiol.">
        <title>The genome of Erwinia tasmaniensis strain Et1/99, a non-pathogenic bacterium in the genus Erwinia.</title>
        <authorList>
            <person name="Kube M."/>
            <person name="Migdoll A.M."/>
            <person name="Mueller I."/>
            <person name="Kuhl H."/>
            <person name="Beck A."/>
            <person name="Reinhardt R."/>
            <person name="Geider K."/>
        </authorList>
    </citation>
    <scope>NUCLEOTIDE SEQUENCE [LARGE SCALE GENOMIC DNA]</scope>
    <source>
        <strain evidence="2">DSM 17950 / CFBP 7177 / CIP 109463 / NCPPB 4357 / Et1/99</strain>
        <plasmid evidence="2">pET45</plasmid>
    </source>
</reference>
<sequence length="131" mass="14720">MLSSARRASMLCSVAHPIRLFFLINQNIMDSEKRTQNGVFLIKEIIVKIKNAPLRGQFIHKYGAASGLFPPEEPPAWQLLAALQAVVPVFKRMVMLNTTAVDAYQLAILVELHSEVRQPLRYCYGAHSVKS</sequence>
<evidence type="ECO:0000313" key="1">
    <source>
        <dbReference type="EMBL" id="CAO94981.1"/>
    </source>
</evidence>
<proteinExistence type="predicted"/>